<keyword evidence="2" id="KW-1185">Reference proteome</keyword>
<reference evidence="1" key="1">
    <citation type="journal article" date="2014" name="Int. J. Syst. Evol. Microbiol.">
        <title>Complete genome sequence of Corynebacterium casei LMG S-19264T (=DSM 44701T), isolated from a smear-ripened cheese.</title>
        <authorList>
            <consortium name="US DOE Joint Genome Institute (JGI-PGF)"/>
            <person name="Walter F."/>
            <person name="Albersmeier A."/>
            <person name="Kalinowski J."/>
            <person name="Ruckert C."/>
        </authorList>
    </citation>
    <scope>NUCLEOTIDE SEQUENCE</scope>
    <source>
        <strain evidence="1">CGMCC 1.15758</strain>
    </source>
</reference>
<reference evidence="1" key="2">
    <citation type="submission" date="2020-09" db="EMBL/GenBank/DDBJ databases">
        <authorList>
            <person name="Sun Q."/>
            <person name="Zhou Y."/>
        </authorList>
    </citation>
    <scope>NUCLEOTIDE SEQUENCE</scope>
    <source>
        <strain evidence="1">CGMCC 1.15758</strain>
    </source>
</reference>
<dbReference type="OrthoDB" id="5627608at2"/>
<sequence>MSVKKAESDEVIELSEVRPEKIFNSRDLGRYYICRRFYPQFMQFFGFDADIQCVIEDEEDKKDNKESKAAKIVEDDNEINRMDAMQTYGTLNYFYTEVQGYEFSVKLFSSLSLDEFFGKLVLLNEVRRYIKKYHCNVSEAIINLLADHGAFCVIEQDINEMIALKYSEEIADLDDDLWGDGKTVH</sequence>
<organism evidence="1 2">
    <name type="scientific">Cysteiniphilum litorale</name>
    <dbReference type="NCBI Taxonomy" id="2056700"/>
    <lineage>
        <taxon>Bacteria</taxon>
        <taxon>Pseudomonadati</taxon>
        <taxon>Pseudomonadota</taxon>
        <taxon>Gammaproteobacteria</taxon>
        <taxon>Thiotrichales</taxon>
        <taxon>Fastidiosibacteraceae</taxon>
        <taxon>Cysteiniphilum</taxon>
    </lineage>
</organism>
<name>A0A8J3EA66_9GAMM</name>
<proteinExistence type="predicted"/>
<gene>
    <name evidence="1" type="ORF">GCM10010995_24840</name>
</gene>
<dbReference type="AlphaFoldDB" id="A0A8J3EA66"/>
<evidence type="ECO:0000313" key="1">
    <source>
        <dbReference type="EMBL" id="GGG06335.1"/>
    </source>
</evidence>
<dbReference type="RefSeq" id="WP_117003847.1">
    <property type="nucleotide sequence ID" value="NZ_BMJS01000041.1"/>
</dbReference>
<accession>A0A8J3EA66</accession>
<dbReference type="Proteomes" id="UP000636949">
    <property type="component" value="Unassembled WGS sequence"/>
</dbReference>
<comment type="caution">
    <text evidence="1">The sequence shown here is derived from an EMBL/GenBank/DDBJ whole genome shotgun (WGS) entry which is preliminary data.</text>
</comment>
<evidence type="ECO:0000313" key="2">
    <source>
        <dbReference type="Proteomes" id="UP000636949"/>
    </source>
</evidence>
<protein>
    <submittedName>
        <fullName evidence="1">Uncharacterized protein</fullName>
    </submittedName>
</protein>
<dbReference type="EMBL" id="BMJS01000041">
    <property type="protein sequence ID" value="GGG06335.1"/>
    <property type="molecule type" value="Genomic_DNA"/>
</dbReference>